<evidence type="ECO:0000313" key="2">
    <source>
        <dbReference type="Proteomes" id="UP000054248"/>
    </source>
</evidence>
<dbReference type="HOGENOM" id="CLU_2238600_0_0_1"/>
<gene>
    <name evidence="1" type="ORF">M407DRAFT_31004</name>
</gene>
<sequence length="105" mass="11424">MQSPNDYVFCTHCGKLLHRSTAFRHSVQAAKLNALAAALNHPPAIQPPPSSPTDSITSTERALSPLNFSELENMDMEIDDQPTGTVSEVEVESNNDGLLDVEFDV</sequence>
<evidence type="ECO:0000313" key="1">
    <source>
        <dbReference type="EMBL" id="KIO19365.1"/>
    </source>
</evidence>
<protein>
    <submittedName>
        <fullName evidence="1">Uncharacterized protein</fullName>
    </submittedName>
</protein>
<name>A0A0C3PWH3_9AGAM</name>
<dbReference type="EMBL" id="KN823226">
    <property type="protein sequence ID" value="KIO19365.1"/>
    <property type="molecule type" value="Genomic_DNA"/>
</dbReference>
<reference evidence="1 2" key="1">
    <citation type="submission" date="2014-04" db="EMBL/GenBank/DDBJ databases">
        <authorList>
            <consortium name="DOE Joint Genome Institute"/>
            <person name="Kuo A."/>
            <person name="Girlanda M."/>
            <person name="Perotto S."/>
            <person name="Kohler A."/>
            <person name="Nagy L.G."/>
            <person name="Floudas D."/>
            <person name="Copeland A."/>
            <person name="Barry K.W."/>
            <person name="Cichocki N."/>
            <person name="Veneault-Fourrey C."/>
            <person name="LaButti K."/>
            <person name="Lindquist E.A."/>
            <person name="Lipzen A."/>
            <person name="Lundell T."/>
            <person name="Morin E."/>
            <person name="Murat C."/>
            <person name="Sun H."/>
            <person name="Tunlid A."/>
            <person name="Henrissat B."/>
            <person name="Grigoriev I.V."/>
            <person name="Hibbett D.S."/>
            <person name="Martin F."/>
            <person name="Nordberg H.P."/>
            <person name="Cantor M.N."/>
            <person name="Hua S.X."/>
        </authorList>
    </citation>
    <scope>NUCLEOTIDE SEQUENCE [LARGE SCALE GENOMIC DNA]</scope>
    <source>
        <strain evidence="1 2">MUT 4182</strain>
    </source>
</reference>
<dbReference type="Proteomes" id="UP000054248">
    <property type="component" value="Unassembled WGS sequence"/>
</dbReference>
<proteinExistence type="predicted"/>
<keyword evidence="2" id="KW-1185">Reference proteome</keyword>
<accession>A0A0C3PWH3</accession>
<organism evidence="1 2">
    <name type="scientific">Tulasnella calospora MUT 4182</name>
    <dbReference type="NCBI Taxonomy" id="1051891"/>
    <lineage>
        <taxon>Eukaryota</taxon>
        <taxon>Fungi</taxon>
        <taxon>Dikarya</taxon>
        <taxon>Basidiomycota</taxon>
        <taxon>Agaricomycotina</taxon>
        <taxon>Agaricomycetes</taxon>
        <taxon>Cantharellales</taxon>
        <taxon>Tulasnellaceae</taxon>
        <taxon>Tulasnella</taxon>
    </lineage>
</organism>
<reference evidence="2" key="2">
    <citation type="submission" date="2015-01" db="EMBL/GenBank/DDBJ databases">
        <title>Evolutionary Origins and Diversification of the Mycorrhizal Mutualists.</title>
        <authorList>
            <consortium name="DOE Joint Genome Institute"/>
            <consortium name="Mycorrhizal Genomics Consortium"/>
            <person name="Kohler A."/>
            <person name="Kuo A."/>
            <person name="Nagy L.G."/>
            <person name="Floudas D."/>
            <person name="Copeland A."/>
            <person name="Barry K.W."/>
            <person name="Cichocki N."/>
            <person name="Veneault-Fourrey C."/>
            <person name="LaButti K."/>
            <person name="Lindquist E.A."/>
            <person name="Lipzen A."/>
            <person name="Lundell T."/>
            <person name="Morin E."/>
            <person name="Murat C."/>
            <person name="Riley R."/>
            <person name="Ohm R."/>
            <person name="Sun H."/>
            <person name="Tunlid A."/>
            <person name="Henrissat B."/>
            <person name="Grigoriev I.V."/>
            <person name="Hibbett D.S."/>
            <person name="Martin F."/>
        </authorList>
    </citation>
    <scope>NUCLEOTIDE SEQUENCE [LARGE SCALE GENOMIC DNA]</scope>
    <source>
        <strain evidence="2">MUT 4182</strain>
    </source>
</reference>
<dbReference type="AlphaFoldDB" id="A0A0C3PWH3"/>